<reference evidence="2" key="1">
    <citation type="submission" date="2017-10" db="EMBL/GenBank/DDBJ databases">
        <title>Phenotypic and genomic properties of facultatively anaerobic sulfur-reducing natronoarchaea from hypersaline soda lakes.</title>
        <authorList>
            <person name="Sorokin D.Y."/>
            <person name="Kublanov I.V."/>
            <person name="Roman P."/>
            <person name="Sinninghe Damste J.S."/>
            <person name="Golyshin P.N."/>
            <person name="Rojo D."/>
            <person name="Ciordia S."/>
            <person name="Mena Md.C."/>
            <person name="Ferrer M."/>
            <person name="Messina E."/>
            <person name="Smedile F."/>
            <person name="La Spada G."/>
            <person name="La Cono V."/>
            <person name="Yakimov M.M."/>
        </authorList>
    </citation>
    <scope>NUCLEOTIDE SEQUENCE [LARGE SCALE GENOMIC DNA]</scope>
    <source>
        <strain evidence="2">AArc1</strain>
    </source>
</reference>
<evidence type="ECO:0000313" key="2">
    <source>
        <dbReference type="Proteomes" id="UP000258707"/>
    </source>
</evidence>
<dbReference type="PANTHER" id="PTHR38031:SF1">
    <property type="entry name" value="SULFUR CARRIER PROTEIN CYSO"/>
    <property type="match status" value="1"/>
</dbReference>
<dbReference type="SUPFAM" id="SSF54285">
    <property type="entry name" value="MoaD/ThiS"/>
    <property type="match status" value="1"/>
</dbReference>
<gene>
    <name evidence="1" type="ORF">AArc1_1678</name>
</gene>
<dbReference type="InterPro" id="IPR003749">
    <property type="entry name" value="ThiS/MoaD-like"/>
</dbReference>
<dbReference type="Proteomes" id="UP000258707">
    <property type="component" value="Chromosome"/>
</dbReference>
<dbReference type="EMBL" id="CP024047">
    <property type="protein sequence ID" value="AXR78008.1"/>
    <property type="molecule type" value="Genomic_DNA"/>
</dbReference>
<dbReference type="InterPro" id="IPR016155">
    <property type="entry name" value="Mopterin_synth/thiamin_S_b"/>
</dbReference>
<dbReference type="RefSeq" id="WP_117364126.1">
    <property type="nucleotide sequence ID" value="NZ_CP024047.1"/>
</dbReference>
<sequence>MQLECVFFGPFREAVGRKTVPYETDAATIGELLLELEADYPSLAGELVAGDGAELAGDTVVTIDRRHVTQLDGLETRLTDDIVVRLVPSVYGG</sequence>
<organism evidence="1 2">
    <name type="scientific">Natrarchaeobaculum sulfurireducens</name>
    <dbReference type="NCBI Taxonomy" id="2044521"/>
    <lineage>
        <taxon>Archaea</taxon>
        <taxon>Methanobacteriati</taxon>
        <taxon>Methanobacteriota</taxon>
        <taxon>Stenosarchaea group</taxon>
        <taxon>Halobacteria</taxon>
        <taxon>Halobacteriales</taxon>
        <taxon>Natrialbaceae</taxon>
        <taxon>Natrarchaeobaculum</taxon>
    </lineage>
</organism>
<proteinExistence type="predicted"/>
<evidence type="ECO:0000313" key="1">
    <source>
        <dbReference type="EMBL" id="AXR78008.1"/>
    </source>
</evidence>
<protein>
    <submittedName>
        <fullName evidence="1">Molybdopterin converting factor, small subunit</fullName>
    </submittedName>
</protein>
<dbReference type="InterPro" id="IPR052045">
    <property type="entry name" value="Sulfur_Carrier/Prot_Modifier"/>
</dbReference>
<dbReference type="GeneID" id="37638474"/>
<dbReference type="Pfam" id="PF02597">
    <property type="entry name" value="ThiS"/>
    <property type="match status" value="1"/>
</dbReference>
<dbReference type="AlphaFoldDB" id="A0A346PER3"/>
<dbReference type="InterPro" id="IPR012675">
    <property type="entry name" value="Beta-grasp_dom_sf"/>
</dbReference>
<accession>A0A346PER3</accession>
<dbReference type="PANTHER" id="PTHR38031">
    <property type="entry name" value="SULFUR CARRIER PROTEIN SLR0821-RELATED"/>
    <property type="match status" value="1"/>
</dbReference>
<name>A0A346PER3_9EURY</name>
<dbReference type="Gene3D" id="3.10.20.30">
    <property type="match status" value="1"/>
</dbReference>
<dbReference type="KEGG" id="nan:AArc1_1678"/>